<accession>A0A931AWD1</accession>
<keyword evidence="11" id="KW-1185">Reference proteome</keyword>
<dbReference type="PROSITE" id="PS50893">
    <property type="entry name" value="ABC_TRANSPORTER_2"/>
    <property type="match status" value="1"/>
</dbReference>
<dbReference type="GO" id="GO:0005524">
    <property type="term" value="F:ATP binding"/>
    <property type="evidence" value="ECO:0007669"/>
    <property type="project" value="UniProtKB-KW"/>
</dbReference>
<comment type="caution">
    <text evidence="10">The sequence shown here is derived from an EMBL/GenBank/DDBJ whole genome shotgun (WGS) entry which is preliminary data.</text>
</comment>
<dbReference type="InterPro" id="IPR003439">
    <property type="entry name" value="ABC_transporter-like_ATP-bd"/>
</dbReference>
<protein>
    <submittedName>
        <fullName evidence="10">ATP-binding cassette domain-containing protein</fullName>
    </submittedName>
</protein>
<dbReference type="GO" id="GO:0005886">
    <property type="term" value="C:plasma membrane"/>
    <property type="evidence" value="ECO:0007669"/>
    <property type="project" value="UniProtKB-SubCell"/>
</dbReference>
<dbReference type="SUPFAM" id="SSF52540">
    <property type="entry name" value="P-loop containing nucleoside triphosphate hydrolases"/>
    <property type="match status" value="1"/>
</dbReference>
<comment type="subcellular location">
    <subcellularLocation>
        <location evidence="1">Cell membrane</location>
        <topology evidence="1">Multi-pass membrane protein</topology>
    </subcellularLocation>
</comment>
<sequence length="580" mass="60678">MSDSAALLSGLVEDDRSADHATAALRSWAEPARAELRRAGLLRGLAQLGTVLWAAGLAWAAQRGLDVQAAHRIPVAVAPGVALVVGGIALRALLLDAAESAADHGARTVRERVRSRLLDTALPTRGPSRTALPDAAVAEAVTREVARLTDWLTDYVPARTAMLVGSGTVLAAIAVRSWFVALLLLAATPLLPMNLKVIGLGTQAVVRAQLSAVRRHSTRLLDHLRGLPTLIGLGAEDSTALALREDDEELARRTESVLRVAFLSTAWIELLITGSLAVVATYCGLVLLDYLRLPLVPDHMTLGQAMFVLVLTPAYFAPARDLARGYHSRAEARAAADLLTEALGGPDAEPTPDAVLPEGGTSPVGVLLEGVSVRFAGREAPALEEVSLAVEPGEVLALTGASGAGKSTLLAVAAGLTVPGTGRVAHVVADGTVTPSPTAVAWVGQPARLFAGTVRENLLLARQEAAVTTDAQLEAAFAALGLADLLDALPQRLDTRLGERGHGLSSGQLQQVALVRALLRDAPLLVLDEPTAHLDVCVRARVIAAVRTLARGRTVLLATHDPGLLPFADRVLELSRGRLR</sequence>
<evidence type="ECO:0000256" key="7">
    <source>
        <dbReference type="SAM" id="Phobius"/>
    </source>
</evidence>
<keyword evidence="4 10" id="KW-0067">ATP-binding</keyword>
<feature type="domain" description="ABC transporter" evidence="8">
    <location>
        <begin position="368"/>
        <end position="580"/>
    </location>
</feature>
<name>A0A931AWD1_9ACTN</name>
<dbReference type="SUPFAM" id="SSF90123">
    <property type="entry name" value="ABC transporter transmembrane region"/>
    <property type="match status" value="1"/>
</dbReference>
<dbReference type="InterPro" id="IPR003593">
    <property type="entry name" value="AAA+_ATPase"/>
</dbReference>
<gene>
    <name evidence="10" type="ORF">I2501_01385</name>
</gene>
<organism evidence="10 11">
    <name type="scientific">Streptacidiphilus fuscans</name>
    <dbReference type="NCBI Taxonomy" id="2789292"/>
    <lineage>
        <taxon>Bacteria</taxon>
        <taxon>Bacillati</taxon>
        <taxon>Actinomycetota</taxon>
        <taxon>Actinomycetes</taxon>
        <taxon>Kitasatosporales</taxon>
        <taxon>Streptomycetaceae</taxon>
        <taxon>Streptacidiphilus</taxon>
    </lineage>
</organism>
<keyword evidence="2 7" id="KW-0812">Transmembrane</keyword>
<feature type="domain" description="ABC transmembrane type-1" evidence="9">
    <location>
        <begin position="141"/>
        <end position="331"/>
    </location>
</feature>
<dbReference type="PANTHER" id="PTHR24221:SF590">
    <property type="entry name" value="COMPONENT LINKED WITH THE ASSEMBLY OF CYTOCHROME' TRANSPORT TRANSMEMBRANE ATP-BINDING PROTEIN ABC TRANSPORTER CYDD-RELATED"/>
    <property type="match status" value="1"/>
</dbReference>
<dbReference type="GO" id="GO:0140359">
    <property type="term" value="F:ABC-type transporter activity"/>
    <property type="evidence" value="ECO:0007669"/>
    <property type="project" value="InterPro"/>
</dbReference>
<dbReference type="InterPro" id="IPR039421">
    <property type="entry name" value="Type_1_exporter"/>
</dbReference>
<dbReference type="RefSeq" id="WP_196191881.1">
    <property type="nucleotide sequence ID" value="NZ_JADPRT010000001.1"/>
</dbReference>
<dbReference type="InterPro" id="IPR027417">
    <property type="entry name" value="P-loop_NTPase"/>
</dbReference>
<keyword evidence="3" id="KW-0547">Nucleotide-binding</keyword>
<dbReference type="PANTHER" id="PTHR24221">
    <property type="entry name" value="ATP-BINDING CASSETTE SUB-FAMILY B"/>
    <property type="match status" value="1"/>
</dbReference>
<feature type="transmembrane region" description="Helical" evidence="7">
    <location>
        <begin position="41"/>
        <end position="61"/>
    </location>
</feature>
<dbReference type="Pfam" id="PF00005">
    <property type="entry name" value="ABC_tran"/>
    <property type="match status" value="1"/>
</dbReference>
<evidence type="ECO:0000313" key="10">
    <source>
        <dbReference type="EMBL" id="MBF9066689.1"/>
    </source>
</evidence>
<reference evidence="10" key="1">
    <citation type="submission" date="2020-11" db="EMBL/GenBank/DDBJ databases">
        <title>Isolation and identification of active actinomycetes.</title>
        <authorList>
            <person name="Yu B."/>
        </authorList>
    </citation>
    <scope>NUCLEOTIDE SEQUENCE</scope>
    <source>
        <strain evidence="10">NEAU-YB345</strain>
    </source>
</reference>
<evidence type="ECO:0000256" key="6">
    <source>
        <dbReference type="ARBA" id="ARBA00023136"/>
    </source>
</evidence>
<proteinExistence type="predicted"/>
<evidence type="ECO:0000256" key="5">
    <source>
        <dbReference type="ARBA" id="ARBA00022989"/>
    </source>
</evidence>
<dbReference type="Gene3D" id="1.20.1560.10">
    <property type="entry name" value="ABC transporter type 1, transmembrane domain"/>
    <property type="match status" value="1"/>
</dbReference>
<evidence type="ECO:0000259" key="9">
    <source>
        <dbReference type="PROSITE" id="PS50929"/>
    </source>
</evidence>
<evidence type="ECO:0000256" key="3">
    <source>
        <dbReference type="ARBA" id="ARBA00022741"/>
    </source>
</evidence>
<dbReference type="SMART" id="SM00382">
    <property type="entry name" value="AAA"/>
    <property type="match status" value="1"/>
</dbReference>
<dbReference type="Proteomes" id="UP000657385">
    <property type="component" value="Unassembled WGS sequence"/>
</dbReference>
<dbReference type="InterPro" id="IPR036640">
    <property type="entry name" value="ABC1_TM_sf"/>
</dbReference>
<keyword evidence="5 7" id="KW-1133">Transmembrane helix</keyword>
<keyword evidence="6 7" id="KW-0472">Membrane</keyword>
<dbReference type="InterPro" id="IPR011527">
    <property type="entry name" value="ABC1_TM_dom"/>
</dbReference>
<evidence type="ECO:0000256" key="4">
    <source>
        <dbReference type="ARBA" id="ARBA00022840"/>
    </source>
</evidence>
<evidence type="ECO:0000256" key="1">
    <source>
        <dbReference type="ARBA" id="ARBA00004651"/>
    </source>
</evidence>
<dbReference type="GO" id="GO:0016887">
    <property type="term" value="F:ATP hydrolysis activity"/>
    <property type="evidence" value="ECO:0007669"/>
    <property type="project" value="InterPro"/>
</dbReference>
<feature type="transmembrane region" description="Helical" evidence="7">
    <location>
        <begin position="260"/>
        <end position="288"/>
    </location>
</feature>
<evidence type="ECO:0000313" key="11">
    <source>
        <dbReference type="Proteomes" id="UP000657385"/>
    </source>
</evidence>
<dbReference type="AlphaFoldDB" id="A0A931AWD1"/>
<dbReference type="EMBL" id="JADPRT010000001">
    <property type="protein sequence ID" value="MBF9066689.1"/>
    <property type="molecule type" value="Genomic_DNA"/>
</dbReference>
<evidence type="ECO:0000259" key="8">
    <source>
        <dbReference type="PROSITE" id="PS50893"/>
    </source>
</evidence>
<evidence type="ECO:0000256" key="2">
    <source>
        <dbReference type="ARBA" id="ARBA00022692"/>
    </source>
</evidence>
<dbReference type="PROSITE" id="PS50929">
    <property type="entry name" value="ABC_TM1F"/>
    <property type="match status" value="1"/>
</dbReference>
<dbReference type="Gene3D" id="3.40.50.300">
    <property type="entry name" value="P-loop containing nucleotide triphosphate hydrolases"/>
    <property type="match status" value="1"/>
</dbReference>
<feature type="transmembrane region" description="Helical" evidence="7">
    <location>
        <begin position="73"/>
        <end position="94"/>
    </location>
</feature>
<feature type="transmembrane region" description="Helical" evidence="7">
    <location>
        <begin position="300"/>
        <end position="319"/>
    </location>
</feature>
<feature type="transmembrane region" description="Helical" evidence="7">
    <location>
        <begin position="161"/>
        <end position="186"/>
    </location>
</feature>
<dbReference type="Pfam" id="PF00664">
    <property type="entry name" value="ABC_membrane"/>
    <property type="match status" value="1"/>
</dbReference>